<dbReference type="PRINTS" id="PR00625">
    <property type="entry name" value="JDOMAIN"/>
</dbReference>
<evidence type="ECO:0000313" key="15">
    <source>
        <dbReference type="Proteomes" id="UP000009009"/>
    </source>
</evidence>
<evidence type="ECO:0000256" key="7">
    <source>
        <dbReference type="ARBA" id="ARBA00023128"/>
    </source>
</evidence>
<dbReference type="AlphaFoldDB" id="H0GU98"/>
<evidence type="ECO:0000256" key="1">
    <source>
        <dbReference type="ARBA" id="ARBA00004173"/>
    </source>
</evidence>
<sequence length="524" mass="56974">MSFQQGLLSRCSSVLRHRVGHSRHINNILYRHAITFASISPRIPKSKFHTSAIRNDEAFKDPYDTLGLKKSATGAEIKKAYYKLAKKYHPDINKEPDAEKKFHDLQNAYEILSDESKRQQYDQFGPAAFGGGDAAGGPSGGGSPFGSQFHDFSGFSNAGGSSPFGGINFEDLFGAAFGGAGRGSSGGGGSTRSSSMFRQYRGDPIEIVHNVSFKDAVFGSNNVQLKFSALDPCGTCSGTGMKPNTHKVNCGTCHGTGTTVHIRGGFQMMSTCPTCNGEGSMKRPQDSCSKCHGEGVQVNRGKTITVDLPHGLQDGDVVRIPGQGSYPDIAVEEDLKDSVKLSRGDILVRIRVDKDPNFSIKNKYDIWYNKEIPITTAALGGTVTIPTVEGQKIRIKVAPGTQYNQVISIPNMGVPKTPTIRGDMKVQYKIVVKKPQSLAEKCLWEALADVTNDDMAKKTIQPGAAAGATTISEEMLKKQKQEEEKHAKKDDDNTLKRLENFITNTFRKIKGDKKKLSSHAISCR</sequence>
<dbReference type="PANTHER" id="PTHR43096">
    <property type="entry name" value="DNAJ HOMOLOG 1, MITOCHONDRIAL-RELATED"/>
    <property type="match status" value="1"/>
</dbReference>
<keyword evidence="15" id="KW-1185">Reference proteome</keyword>
<dbReference type="InterPro" id="IPR036410">
    <property type="entry name" value="HSP_DnaJ_Cys-rich_dom_sf"/>
</dbReference>
<dbReference type="Gene3D" id="2.10.230.10">
    <property type="entry name" value="Heat shock protein DnaJ, cysteine-rich domain"/>
    <property type="match status" value="1"/>
</dbReference>
<keyword evidence="2 10" id="KW-0479">Metal-binding</keyword>
<dbReference type="GO" id="GO:0072655">
    <property type="term" value="P:establishment of protein localization to mitochondrion"/>
    <property type="evidence" value="ECO:0007669"/>
    <property type="project" value="UniProtKB-ARBA"/>
</dbReference>
<dbReference type="CDD" id="cd10719">
    <property type="entry name" value="DnaJ_zf"/>
    <property type="match status" value="1"/>
</dbReference>
<dbReference type="GO" id="GO:0009408">
    <property type="term" value="P:response to heat"/>
    <property type="evidence" value="ECO:0007669"/>
    <property type="project" value="InterPro"/>
</dbReference>
<dbReference type="SUPFAM" id="SSF49493">
    <property type="entry name" value="HSP40/DnaJ peptide-binding domain"/>
    <property type="match status" value="2"/>
</dbReference>
<protein>
    <recommendedName>
        <fullName evidence="9">DnaJ homolog 1, mitochondrial</fullName>
    </recommendedName>
</protein>
<dbReference type="Proteomes" id="UP000009009">
    <property type="component" value="Unassembled WGS sequence"/>
</dbReference>
<dbReference type="GO" id="GO:0001671">
    <property type="term" value="F:ATPase activator activity"/>
    <property type="evidence" value="ECO:0007669"/>
    <property type="project" value="UniProtKB-ARBA"/>
</dbReference>
<dbReference type="InterPro" id="IPR012724">
    <property type="entry name" value="DnaJ"/>
</dbReference>
<dbReference type="CDD" id="cd06257">
    <property type="entry name" value="DnaJ"/>
    <property type="match status" value="1"/>
</dbReference>
<keyword evidence="3" id="KW-0677">Repeat</keyword>
<organism evidence="14 15">
    <name type="scientific">Saccharomyces cerevisiae x Saccharomyces kudriavzevii (strain VIN7)</name>
    <name type="common">Yeast</name>
    <dbReference type="NCBI Taxonomy" id="1095631"/>
    <lineage>
        <taxon>Eukaryota</taxon>
        <taxon>Fungi</taxon>
        <taxon>Dikarya</taxon>
        <taxon>Ascomycota</taxon>
        <taxon>Saccharomycotina</taxon>
        <taxon>Saccharomycetes</taxon>
        <taxon>Saccharomycetales</taxon>
        <taxon>Saccharomycetaceae</taxon>
        <taxon>Saccharomyces</taxon>
    </lineage>
</organism>
<dbReference type="GO" id="GO:0005739">
    <property type="term" value="C:mitochondrion"/>
    <property type="evidence" value="ECO:0007669"/>
    <property type="project" value="UniProtKB-SubCell"/>
</dbReference>
<dbReference type="GO" id="GO:0051082">
    <property type="term" value="F:unfolded protein binding"/>
    <property type="evidence" value="ECO:0007669"/>
    <property type="project" value="InterPro"/>
</dbReference>
<evidence type="ECO:0000256" key="2">
    <source>
        <dbReference type="ARBA" id="ARBA00022723"/>
    </source>
</evidence>
<dbReference type="PhylomeDB" id="H0GU98"/>
<dbReference type="GO" id="GO:0005524">
    <property type="term" value="F:ATP binding"/>
    <property type="evidence" value="ECO:0007669"/>
    <property type="project" value="InterPro"/>
</dbReference>
<dbReference type="InterPro" id="IPR002939">
    <property type="entry name" value="DnaJ_C"/>
</dbReference>
<dbReference type="Gene3D" id="2.60.260.20">
    <property type="entry name" value="Urease metallochaperone UreE, N-terminal domain"/>
    <property type="match status" value="2"/>
</dbReference>
<evidence type="ECO:0000256" key="9">
    <source>
        <dbReference type="ARBA" id="ARBA00072890"/>
    </source>
</evidence>
<dbReference type="OrthoDB" id="10256793at2759"/>
<gene>
    <name evidence="14" type="ORF">VIN7_6869</name>
</gene>
<evidence type="ECO:0000256" key="11">
    <source>
        <dbReference type="SAM" id="MobiDB-lite"/>
    </source>
</evidence>
<dbReference type="GO" id="GO:0042026">
    <property type="term" value="P:protein refolding"/>
    <property type="evidence" value="ECO:0007669"/>
    <property type="project" value="TreeGrafter"/>
</dbReference>
<keyword evidence="8" id="KW-0143">Chaperone</keyword>
<name>H0GU98_SACCK</name>
<evidence type="ECO:0000256" key="10">
    <source>
        <dbReference type="PROSITE-ProRule" id="PRU00546"/>
    </source>
</evidence>
<dbReference type="Pfam" id="PF01556">
    <property type="entry name" value="DnaJ_C"/>
    <property type="match status" value="1"/>
</dbReference>
<dbReference type="FunFam" id="1.10.287.110:FF:000053">
    <property type="entry name" value="Putative Mitochondrial DnaJ chaperone"/>
    <property type="match status" value="1"/>
</dbReference>
<dbReference type="Gene3D" id="1.10.287.110">
    <property type="entry name" value="DnaJ domain"/>
    <property type="match status" value="1"/>
</dbReference>
<feature type="zinc finger region" description="CR-type" evidence="10">
    <location>
        <begin position="220"/>
        <end position="300"/>
    </location>
</feature>
<dbReference type="SUPFAM" id="SSF46565">
    <property type="entry name" value="Chaperone J-domain"/>
    <property type="match status" value="1"/>
</dbReference>
<dbReference type="CDD" id="cd10747">
    <property type="entry name" value="DnaJ_C"/>
    <property type="match status" value="1"/>
</dbReference>
<evidence type="ECO:0000256" key="8">
    <source>
        <dbReference type="ARBA" id="ARBA00023186"/>
    </source>
</evidence>
<evidence type="ECO:0000313" key="14">
    <source>
        <dbReference type="EMBL" id="EHN02611.1"/>
    </source>
</evidence>
<dbReference type="PROSITE" id="PS00636">
    <property type="entry name" value="DNAJ_1"/>
    <property type="match status" value="1"/>
</dbReference>
<dbReference type="InterPro" id="IPR018253">
    <property type="entry name" value="DnaJ_domain_CS"/>
</dbReference>
<dbReference type="GO" id="GO:0008270">
    <property type="term" value="F:zinc ion binding"/>
    <property type="evidence" value="ECO:0007669"/>
    <property type="project" value="UniProtKB-KW"/>
</dbReference>
<keyword evidence="7" id="KW-0496">Mitochondrion</keyword>
<dbReference type="PROSITE" id="PS50076">
    <property type="entry name" value="DNAJ_2"/>
    <property type="match status" value="1"/>
</dbReference>
<dbReference type="Pfam" id="PF00684">
    <property type="entry name" value="DnaJ_CXXCXGXG"/>
    <property type="match status" value="1"/>
</dbReference>
<evidence type="ECO:0000259" key="13">
    <source>
        <dbReference type="PROSITE" id="PS51188"/>
    </source>
</evidence>
<dbReference type="InterPro" id="IPR036869">
    <property type="entry name" value="J_dom_sf"/>
</dbReference>
<feature type="domain" description="J" evidence="12">
    <location>
        <begin position="61"/>
        <end position="125"/>
    </location>
</feature>
<dbReference type="Pfam" id="PF00226">
    <property type="entry name" value="DnaJ"/>
    <property type="match status" value="1"/>
</dbReference>
<comment type="subcellular location">
    <subcellularLocation>
        <location evidence="1">Mitochondrion</location>
    </subcellularLocation>
</comment>
<dbReference type="InterPro" id="IPR001305">
    <property type="entry name" value="HSP_DnaJ_Cys-rich_dom"/>
</dbReference>
<proteinExistence type="inferred from homology"/>
<dbReference type="HOGENOM" id="CLU_017633_0_3_1"/>
<dbReference type="EMBL" id="AGVY01000198">
    <property type="protein sequence ID" value="EHN02611.1"/>
    <property type="molecule type" value="Genomic_DNA"/>
</dbReference>
<keyword evidence="4 10" id="KW-0863">Zinc-finger</keyword>
<keyword evidence="5 10" id="KW-0862">Zinc</keyword>
<evidence type="ECO:0000256" key="6">
    <source>
        <dbReference type="ARBA" id="ARBA00022946"/>
    </source>
</evidence>
<accession>H0GU98</accession>
<feature type="compositionally biased region" description="Gly residues" evidence="11">
    <location>
        <begin position="128"/>
        <end position="143"/>
    </location>
</feature>
<dbReference type="GO" id="GO:0031072">
    <property type="term" value="F:heat shock protein binding"/>
    <property type="evidence" value="ECO:0007669"/>
    <property type="project" value="InterPro"/>
</dbReference>
<dbReference type="HAMAP" id="MF_01152">
    <property type="entry name" value="DnaJ"/>
    <property type="match status" value="1"/>
</dbReference>
<keyword evidence="6" id="KW-0809">Transit peptide</keyword>
<dbReference type="FunFam" id="2.60.260.20:FF:000005">
    <property type="entry name" value="Chaperone protein dnaJ 1, mitochondrial"/>
    <property type="match status" value="1"/>
</dbReference>
<dbReference type="SUPFAM" id="SSF57938">
    <property type="entry name" value="DnaJ/Hsp40 cysteine-rich domain"/>
    <property type="match status" value="1"/>
</dbReference>
<evidence type="ECO:0000256" key="3">
    <source>
        <dbReference type="ARBA" id="ARBA00022737"/>
    </source>
</evidence>
<evidence type="ECO:0000256" key="4">
    <source>
        <dbReference type="ARBA" id="ARBA00022771"/>
    </source>
</evidence>
<dbReference type="InterPro" id="IPR008971">
    <property type="entry name" value="HSP40/DnaJ_pept-bd"/>
</dbReference>
<dbReference type="SMART" id="SM00271">
    <property type="entry name" value="DnaJ"/>
    <property type="match status" value="1"/>
</dbReference>
<evidence type="ECO:0000259" key="12">
    <source>
        <dbReference type="PROSITE" id="PS50076"/>
    </source>
</evidence>
<reference evidence="14 15" key="1">
    <citation type="journal article" date="2012" name="FEMS Yeast Res.">
        <title>The genome sequence of the wine yeast VIN7 reveals an allotriploid hybrid genome with Saccharomyces cerevisiae and Saccharomyces kudriavzevii origins.</title>
        <authorList>
            <person name="Borneman A.R."/>
            <person name="Desany B.A."/>
            <person name="Riches D."/>
            <person name="Affourtit J.P."/>
            <person name="Forgan A.H."/>
            <person name="Pretorius I.S."/>
            <person name="Egholm M."/>
            <person name="Chambers P.J."/>
        </authorList>
    </citation>
    <scope>NUCLEOTIDE SEQUENCE [LARGE SCALE GENOMIC DNA]</scope>
    <source>
        <strain evidence="14 15">VIN7</strain>
    </source>
</reference>
<dbReference type="PANTHER" id="PTHR43096:SF52">
    <property type="entry name" value="DNAJ HOMOLOG 1, MITOCHONDRIAL-RELATED"/>
    <property type="match status" value="1"/>
</dbReference>
<dbReference type="PROSITE" id="PS51188">
    <property type="entry name" value="ZF_CR"/>
    <property type="match status" value="1"/>
</dbReference>
<feature type="region of interest" description="Disordered" evidence="11">
    <location>
        <begin position="124"/>
        <end position="143"/>
    </location>
</feature>
<dbReference type="InterPro" id="IPR001623">
    <property type="entry name" value="DnaJ_domain"/>
</dbReference>
<evidence type="ECO:0000256" key="5">
    <source>
        <dbReference type="ARBA" id="ARBA00022833"/>
    </source>
</evidence>
<comment type="caution">
    <text evidence="14">The sequence shown here is derived from an EMBL/GenBank/DDBJ whole genome shotgun (WGS) entry which is preliminary data.</text>
</comment>
<feature type="domain" description="CR-type" evidence="13">
    <location>
        <begin position="220"/>
        <end position="300"/>
    </location>
</feature>
<dbReference type="FunFam" id="2.10.230.10:FF:000001">
    <property type="entry name" value="DnaJ subfamily A member 2"/>
    <property type="match status" value="1"/>
</dbReference>